<proteinExistence type="predicted"/>
<dbReference type="SMART" id="SM00342">
    <property type="entry name" value="HTH_ARAC"/>
    <property type="match status" value="1"/>
</dbReference>
<sequence>MIVRHRPPPALEGAIGNVESRRNGMLRSWYFRLMISYFPIVLLTFFILVSSSYLIVNEISREETKKADAATTEYTIDNLERAAHDIELALSNEAVKNPDYYAYLNQSDNREVKYSIVRSIAAFVKNNELVESAYLYRASDGAVLTENGQIDLELFADRAFLEQAWDNRTYRGWSPLRTYQESATDQAARVITLYKSAPLPFGSEGLLVVNVSMYGLETMIGSMTNHSLSFLHIADSAGQVVYPRDNGVDAVDTGKVLTTARSELLDWTFTSGLQHSQLFGWVSVVSYVWVGVALLTLVAALLYVVWISKRNYKPIQLMMNRIQTLQFQSDRSPVKLDDLSRIDRALEDLIHQSVDYEQQQRENLIIERRQLLFDLVNGGLSAQENERIRKLRLLPEGGEFAVVAMRLNRYEEFCAVNTPGEQNMLKFALGNVMQEVLRGRELDGWGEWLAPDRMVYILSSPPSRSDLKPRIRESAAMAGDWIETHLRLSLSFAVGSVAARWAELPASYRDALAALNRTISIGHGPVTDIDDVPSEQKPEMFQYMQLCAECVQEFRLTNERWRECLDQIFRQMEADAPKDEDVHSLMRLLLQMLGRELKDLSGSLRDCFEGAQASDWADKLASGTSLAQMRTLSLEYMNEIYRTYVSVSETKSYRAMIAEIRSYIQENFADPDLSLKHLSDRFQITGKYASYLFKQEYDMKFVDFLVKLRMQHAEHLLAETDDTIQSIAMQVGYANSITFGRVFKRTAGVTPGDYRKLRMTPSSFI</sequence>
<evidence type="ECO:0000313" key="7">
    <source>
        <dbReference type="Proteomes" id="UP000310636"/>
    </source>
</evidence>
<name>A0A4S4CDK6_9BACL</name>
<dbReference type="AlphaFoldDB" id="A0A4S4CDK6"/>
<dbReference type="Pfam" id="PF12833">
    <property type="entry name" value="HTH_18"/>
    <property type="match status" value="1"/>
</dbReference>
<evidence type="ECO:0000259" key="5">
    <source>
        <dbReference type="PROSITE" id="PS01124"/>
    </source>
</evidence>
<dbReference type="GO" id="GO:0043565">
    <property type="term" value="F:sequence-specific DNA binding"/>
    <property type="evidence" value="ECO:0007669"/>
    <property type="project" value="InterPro"/>
</dbReference>
<reference evidence="6 7" key="1">
    <citation type="submission" date="2019-04" db="EMBL/GenBank/DDBJ databases">
        <title>Cohnella sp. nov. isolated from preserved vegetables.</title>
        <authorList>
            <person name="Lin S.-Y."/>
            <person name="Hung M.-H."/>
            <person name="Young C.-C."/>
        </authorList>
    </citation>
    <scope>NUCLEOTIDE SEQUENCE [LARGE SCALE GENOMIC DNA]</scope>
    <source>
        <strain evidence="6 7">CC-MHH1044</strain>
    </source>
</reference>
<keyword evidence="2" id="KW-0238">DNA-binding</keyword>
<evidence type="ECO:0000256" key="3">
    <source>
        <dbReference type="ARBA" id="ARBA00023163"/>
    </source>
</evidence>
<dbReference type="Gene3D" id="1.10.10.60">
    <property type="entry name" value="Homeodomain-like"/>
    <property type="match status" value="2"/>
</dbReference>
<protein>
    <submittedName>
        <fullName evidence="6">Helix-turn-helix domain-containing protein</fullName>
    </submittedName>
</protein>
<keyword evidence="3" id="KW-0804">Transcription</keyword>
<dbReference type="PROSITE" id="PS01124">
    <property type="entry name" value="HTH_ARAC_FAMILY_2"/>
    <property type="match status" value="1"/>
</dbReference>
<dbReference type="InterPro" id="IPR018062">
    <property type="entry name" value="HTH_AraC-typ_CS"/>
</dbReference>
<evidence type="ECO:0000256" key="2">
    <source>
        <dbReference type="ARBA" id="ARBA00023125"/>
    </source>
</evidence>
<evidence type="ECO:0000256" key="1">
    <source>
        <dbReference type="ARBA" id="ARBA00023015"/>
    </source>
</evidence>
<dbReference type="GO" id="GO:0003700">
    <property type="term" value="F:DNA-binding transcription factor activity"/>
    <property type="evidence" value="ECO:0007669"/>
    <property type="project" value="InterPro"/>
</dbReference>
<keyword evidence="7" id="KW-1185">Reference proteome</keyword>
<dbReference type="Proteomes" id="UP000310636">
    <property type="component" value="Unassembled WGS sequence"/>
</dbReference>
<dbReference type="InterPro" id="IPR009057">
    <property type="entry name" value="Homeodomain-like_sf"/>
</dbReference>
<keyword evidence="4" id="KW-1133">Transmembrane helix</keyword>
<dbReference type="PANTHER" id="PTHR43280">
    <property type="entry name" value="ARAC-FAMILY TRANSCRIPTIONAL REGULATOR"/>
    <property type="match status" value="1"/>
</dbReference>
<dbReference type="InterPro" id="IPR020449">
    <property type="entry name" value="Tscrpt_reg_AraC-type_HTH"/>
</dbReference>
<organism evidence="6 7">
    <name type="scientific">Cohnella fermenti</name>
    <dbReference type="NCBI Taxonomy" id="2565925"/>
    <lineage>
        <taxon>Bacteria</taxon>
        <taxon>Bacillati</taxon>
        <taxon>Bacillota</taxon>
        <taxon>Bacilli</taxon>
        <taxon>Bacillales</taxon>
        <taxon>Paenibacillaceae</taxon>
        <taxon>Cohnella</taxon>
    </lineage>
</organism>
<dbReference type="OrthoDB" id="1877256at2"/>
<feature type="transmembrane region" description="Helical" evidence="4">
    <location>
        <begin position="29"/>
        <end position="56"/>
    </location>
</feature>
<feature type="transmembrane region" description="Helical" evidence="4">
    <location>
        <begin position="278"/>
        <end position="306"/>
    </location>
</feature>
<accession>A0A4S4CDK6</accession>
<dbReference type="EMBL" id="SSOB01000002">
    <property type="protein sequence ID" value="THF84058.1"/>
    <property type="molecule type" value="Genomic_DNA"/>
</dbReference>
<gene>
    <name evidence="6" type="ORF">E6C55_01750</name>
</gene>
<feature type="domain" description="HTH araC/xylS-type" evidence="5">
    <location>
        <begin position="658"/>
        <end position="757"/>
    </location>
</feature>
<dbReference type="PANTHER" id="PTHR43280:SF2">
    <property type="entry name" value="HTH-TYPE TRANSCRIPTIONAL REGULATOR EXSA"/>
    <property type="match status" value="1"/>
</dbReference>
<dbReference type="InterPro" id="IPR018060">
    <property type="entry name" value="HTH_AraC"/>
</dbReference>
<comment type="caution">
    <text evidence="6">The sequence shown here is derived from an EMBL/GenBank/DDBJ whole genome shotgun (WGS) entry which is preliminary data.</text>
</comment>
<evidence type="ECO:0000256" key="4">
    <source>
        <dbReference type="SAM" id="Phobius"/>
    </source>
</evidence>
<keyword evidence="4" id="KW-0812">Transmembrane</keyword>
<dbReference type="SUPFAM" id="SSF46689">
    <property type="entry name" value="Homeodomain-like"/>
    <property type="match status" value="1"/>
</dbReference>
<dbReference type="PROSITE" id="PS00041">
    <property type="entry name" value="HTH_ARAC_FAMILY_1"/>
    <property type="match status" value="1"/>
</dbReference>
<keyword evidence="4" id="KW-0472">Membrane</keyword>
<dbReference type="PRINTS" id="PR00032">
    <property type="entry name" value="HTHARAC"/>
</dbReference>
<evidence type="ECO:0000313" key="6">
    <source>
        <dbReference type="EMBL" id="THF84058.1"/>
    </source>
</evidence>
<keyword evidence="1" id="KW-0805">Transcription regulation</keyword>